<name>A0A5B8U1Z0_9ACTN</name>
<evidence type="ECO:0000313" key="2">
    <source>
        <dbReference type="Proteomes" id="UP000321805"/>
    </source>
</evidence>
<gene>
    <name evidence="1" type="ORF">FSW04_05320</name>
</gene>
<dbReference type="Gene3D" id="2.130.10.10">
    <property type="entry name" value="YVTN repeat-like/Quinoprotein amine dehydrogenase"/>
    <property type="match status" value="3"/>
</dbReference>
<dbReference type="PROSITE" id="PS51318">
    <property type="entry name" value="TAT"/>
    <property type="match status" value="1"/>
</dbReference>
<sequence length="753" mass="77609">MHHRLRRRQGMRSLRWGAALTVVAGALAALPGGASANVQVGSSGWLWGNPLPQGNTLRAMTFAGTTGFAVGDFGTLLKTADGGASWSGLPAGTFSNLSEVQALDANTVVAGGGCVARLSTDGGATFSRIAFTPVESDCPADSNLAAMWFTSATHGYVVEAKGLVFETTDGGSRFTARTALPGTRTVGGGAAPTDIVFVSDTAGFATTSDGNIYGTVDSGVNWRSVSNTNRSVNAIVFVSPSTGYAVGDQSLLLKTTDGGATWNAKAVGGPGPQNLTSIRCATDKLCVVTTSTGTSVGVTTDGAETPLTFSSPSTDPIHAAAFATPTRLAAVGEQGSTVVSDDAGVTYHGVGGRLIGSFTRVRAGRVPGSAFAPGPDGTLGRTIDGGKTWTRGNVTTSQDVRDVSFPTNTDGYALDVAGGLFTTNDGGGSWATLNTGSTARPNAVYAPDAKTVMVIGPTGVRRSVDAGGSFDNVKGAVARAPLAEVDRAGTAVVVYGPQDLLRSTDAGKTWAALRKPGRYVRRGRKLVNRLGIRGADFADATHGFMLDTNGRLYRTANGGKSWQELPGVGTDQATSMSFSSARRGYLVINRFGDVRRPTGFLLRTDDGGTTWHPQFVVSTPIAQGGVAAGAGTDYLLGGAQSLLYSTAGGDSGSASDLTITAPKARYTKPAHIVVTGKLKPAQGNERVTVSWRRPGSTRWHAQTVTVSANGSFTSSWNLAKGTNLFVAQWQGDFRSHGDGSKVLTVKVGKATRK</sequence>
<dbReference type="KEGG" id="bsol:FSW04_05320"/>
<protein>
    <submittedName>
        <fullName evidence="1">Uncharacterized protein</fullName>
    </submittedName>
</protein>
<dbReference type="SUPFAM" id="SSF110296">
    <property type="entry name" value="Oligoxyloglucan reducing end-specific cellobiohydrolase"/>
    <property type="match status" value="2"/>
</dbReference>
<dbReference type="InterPro" id="IPR006311">
    <property type="entry name" value="TAT_signal"/>
</dbReference>
<dbReference type="PANTHER" id="PTHR47199:SF2">
    <property type="entry name" value="PHOTOSYSTEM II STABILITY_ASSEMBLY FACTOR HCF136, CHLOROPLASTIC"/>
    <property type="match status" value="1"/>
</dbReference>
<evidence type="ECO:0000313" key="1">
    <source>
        <dbReference type="EMBL" id="QEC47064.1"/>
    </source>
</evidence>
<accession>A0A5B8U1Z0</accession>
<organism evidence="1 2">
    <name type="scientific">Baekduia soli</name>
    <dbReference type="NCBI Taxonomy" id="496014"/>
    <lineage>
        <taxon>Bacteria</taxon>
        <taxon>Bacillati</taxon>
        <taxon>Actinomycetota</taxon>
        <taxon>Thermoleophilia</taxon>
        <taxon>Solirubrobacterales</taxon>
        <taxon>Baekduiaceae</taxon>
        <taxon>Baekduia</taxon>
    </lineage>
</organism>
<dbReference type="AlphaFoldDB" id="A0A5B8U1Z0"/>
<reference evidence="1 2" key="1">
    <citation type="journal article" date="2018" name="J. Microbiol.">
        <title>Baekduia soli gen. nov., sp. nov., a novel bacterium isolated from the soil of Baekdu Mountain and proposal of a novel family name, Baekduiaceae fam. nov.</title>
        <authorList>
            <person name="An D.S."/>
            <person name="Siddiqi M.Z."/>
            <person name="Kim K.H."/>
            <person name="Yu H.S."/>
            <person name="Im W.T."/>
        </authorList>
    </citation>
    <scope>NUCLEOTIDE SEQUENCE [LARGE SCALE GENOMIC DNA]</scope>
    <source>
        <strain evidence="1 2">BR7-21</strain>
    </source>
</reference>
<dbReference type="EMBL" id="CP042430">
    <property type="protein sequence ID" value="QEC47064.1"/>
    <property type="molecule type" value="Genomic_DNA"/>
</dbReference>
<dbReference type="OrthoDB" id="614750at2"/>
<dbReference type="InterPro" id="IPR015943">
    <property type="entry name" value="WD40/YVTN_repeat-like_dom_sf"/>
</dbReference>
<keyword evidence="2" id="KW-1185">Reference proteome</keyword>
<dbReference type="PANTHER" id="PTHR47199">
    <property type="entry name" value="PHOTOSYSTEM II STABILITY/ASSEMBLY FACTOR HCF136, CHLOROPLASTIC"/>
    <property type="match status" value="1"/>
</dbReference>
<proteinExistence type="predicted"/>
<dbReference type="Proteomes" id="UP000321805">
    <property type="component" value="Chromosome"/>
</dbReference>